<gene>
    <name evidence="1" type="ORF">e1012e08.tmp0221</name>
</gene>
<dbReference type="AlphaFoldDB" id="C8TDL9"/>
<accession>C8TDL9</accession>
<dbReference type="Proteomes" id="UP000243681">
    <property type="component" value="Chromosome 1"/>
</dbReference>
<name>C8TDL9_EIMTE</name>
<organism evidence="1 2">
    <name type="scientific">Eimeria tenella</name>
    <name type="common">Coccidian parasite</name>
    <dbReference type="NCBI Taxonomy" id="5802"/>
    <lineage>
        <taxon>Eukaryota</taxon>
        <taxon>Sar</taxon>
        <taxon>Alveolata</taxon>
        <taxon>Apicomplexa</taxon>
        <taxon>Conoidasida</taxon>
        <taxon>Coccidia</taxon>
        <taxon>Eucoccidiorida</taxon>
        <taxon>Eimeriorina</taxon>
        <taxon>Eimeriidae</taxon>
        <taxon>Eimeria</taxon>
    </lineage>
</organism>
<evidence type="ECO:0000313" key="2">
    <source>
        <dbReference type="Proteomes" id="UP000243681"/>
    </source>
</evidence>
<evidence type="ECO:0000313" key="1">
    <source>
        <dbReference type="EMBL" id="CAK51355.1"/>
    </source>
</evidence>
<proteinExistence type="predicted"/>
<dbReference type="EMBL" id="AM269894">
    <property type="protein sequence ID" value="CAK51355.1"/>
    <property type="molecule type" value="Genomic_DNA"/>
</dbReference>
<sequence length="427" mass="49106">MIKTRRLHNEINYLQVGFLTPFKKILYLTNWQPTSTWSAIVSKRQIFRSSSPKRDPVRQTIGKGTSDAGLAKKRTIFDTAVYLEHNNMKHIFDNKRFVQSPSTVGEMISMGSFNRFWLCTDFYDYVEEQHLHCHDILHHGLAECSKRYRTKAALHVIQEMEEAASNFAHRLVQSRTETASQTMDVRAEAEPYGWCFVALWKLQSPLKLIFCVAMMSLYFNWDTSRRVIHPIKDDISTGDSVHILGLRLVERARFSFAEPRKYTSRTSLGQFLSEISLPTATENRQHRNKIILDSVLFNLLNVRLIRAAFYNGHSLPTTEERRSPPASSASRVSPSRHGLLLVFLHCPHAPKGFHRREANQAERQSTTQSCLEIHQNGQLLKNHNAAANIAIKAILDSFQFKSPNVHIRFTTSINTHKLSRQHGKLKN</sequence>
<reference evidence="1 2" key="1">
    <citation type="journal article" date="2007" name="Genome Res.">
        <title>Sequencing and analysis of chromosome 1 of Eimeria tenella reveals a unique segmental organization.</title>
        <authorList>
            <person name="Ling K.H."/>
            <person name="Rajandream M.A."/>
            <person name="Rivailler P."/>
            <person name="Ivens A."/>
            <person name="Yap S.J."/>
            <person name="Madeira A.M.B.N."/>
            <person name="Mungall K."/>
            <person name="Billington K."/>
            <person name="Yee W.Y."/>
            <person name="Bankier A.T."/>
            <person name="Carroll F."/>
            <person name="Durham A.M."/>
            <person name="Peters N."/>
            <person name="Loo S.S."/>
            <person name="Mat-Isa M.N."/>
            <person name="Novaes J."/>
            <person name="Quail M."/>
            <person name="Rosli R."/>
            <person name="Shamsudin M.N."/>
            <person name="Sobreira T.J.P."/>
            <person name="Tivey A.R."/>
            <person name="Wai S.F."/>
            <person name="White S."/>
            <person name="Wu X."/>
            <person name="Kerhornou A.X."/>
            <person name="Blake D."/>
            <person name="Mohamed R."/>
            <person name="Shirley M."/>
            <person name="Gruber A."/>
            <person name="Berriman M."/>
            <person name="Tomley F."/>
            <person name="Dear P.H."/>
            <person name="Wan K.L."/>
        </authorList>
    </citation>
    <scope>NUCLEOTIDE SEQUENCE [LARGE SCALE GENOMIC DNA]</scope>
    <source>
        <strain evidence="1 2">Houghton</strain>
    </source>
</reference>
<protein>
    <submittedName>
        <fullName evidence="1">Uncharacterized protein</fullName>
    </submittedName>
</protein>